<evidence type="ECO:0000256" key="1">
    <source>
        <dbReference type="SAM" id="SignalP"/>
    </source>
</evidence>
<gene>
    <name evidence="2" type="ORF">HK413_03445</name>
</gene>
<dbReference type="RefSeq" id="WP_175269147.1">
    <property type="nucleotide sequence ID" value="NZ_JABFCR010000010.1"/>
</dbReference>
<sequence length="169" mass="18253">MKLKTTLTLLLWLVGVYAALAQSPAGGNNIKGRLIDSLTRKPAEFATVALKNSSSQQVKTVVSKLDGTFTITDVKPGKFTISFTLVGYTGKSMSISTDGKLLDLGDVVINASSTQIKTVSITASRPVIKQEADRITYDIQADATSKFNNVLEMMRKVPLLTVDAEDNIR</sequence>
<accession>A0ABX1W4D2</accession>
<keyword evidence="1" id="KW-0732">Signal</keyword>
<evidence type="ECO:0008006" key="4">
    <source>
        <dbReference type="Google" id="ProtNLM"/>
    </source>
</evidence>
<evidence type="ECO:0000313" key="3">
    <source>
        <dbReference type="Proteomes" id="UP000566071"/>
    </source>
</evidence>
<evidence type="ECO:0000313" key="2">
    <source>
        <dbReference type="EMBL" id="NNU33451.1"/>
    </source>
</evidence>
<protein>
    <recommendedName>
        <fullName evidence="4">Carboxypeptidase-like regulatory domain-containing protein</fullName>
    </recommendedName>
</protein>
<comment type="caution">
    <text evidence="2">The sequence shown here is derived from an EMBL/GenBank/DDBJ whole genome shotgun (WGS) entry which is preliminary data.</text>
</comment>
<dbReference type="EMBL" id="JABFCR010000010">
    <property type="protein sequence ID" value="NNU33451.1"/>
    <property type="molecule type" value="Genomic_DNA"/>
</dbReference>
<organism evidence="2 3">
    <name type="scientific">Mucilaginibacter humi</name>
    <dbReference type="NCBI Taxonomy" id="2732510"/>
    <lineage>
        <taxon>Bacteria</taxon>
        <taxon>Pseudomonadati</taxon>
        <taxon>Bacteroidota</taxon>
        <taxon>Sphingobacteriia</taxon>
        <taxon>Sphingobacteriales</taxon>
        <taxon>Sphingobacteriaceae</taxon>
        <taxon>Mucilaginibacter</taxon>
    </lineage>
</organism>
<reference evidence="2 3" key="1">
    <citation type="submission" date="2020-05" db="EMBL/GenBank/DDBJ databases">
        <authorList>
            <person name="Khan S.A."/>
            <person name="Jeon C.O."/>
            <person name="Chun B.H."/>
        </authorList>
    </citation>
    <scope>NUCLEOTIDE SEQUENCE [LARGE SCALE GENOMIC DNA]</scope>
    <source>
        <strain evidence="2 3">S1162</strain>
    </source>
</reference>
<proteinExistence type="predicted"/>
<dbReference type="InterPro" id="IPR008969">
    <property type="entry name" value="CarboxyPept-like_regulatory"/>
</dbReference>
<dbReference type="Gene3D" id="2.60.40.1120">
    <property type="entry name" value="Carboxypeptidase-like, regulatory domain"/>
    <property type="match status" value="1"/>
</dbReference>
<keyword evidence="3" id="KW-1185">Reference proteome</keyword>
<feature type="chain" id="PRO_5045696822" description="Carboxypeptidase-like regulatory domain-containing protein" evidence="1">
    <location>
        <begin position="22"/>
        <end position="169"/>
    </location>
</feature>
<dbReference type="Proteomes" id="UP000566071">
    <property type="component" value="Unassembled WGS sequence"/>
</dbReference>
<name>A0ABX1W4D2_9SPHI</name>
<dbReference type="SUPFAM" id="SSF49464">
    <property type="entry name" value="Carboxypeptidase regulatory domain-like"/>
    <property type="match status" value="1"/>
</dbReference>
<feature type="signal peptide" evidence="1">
    <location>
        <begin position="1"/>
        <end position="21"/>
    </location>
</feature>
<dbReference type="Pfam" id="PF13620">
    <property type="entry name" value="CarboxypepD_reg"/>
    <property type="match status" value="1"/>
</dbReference>